<feature type="region of interest" description="Disordered" evidence="1">
    <location>
        <begin position="66"/>
        <end position="110"/>
    </location>
</feature>
<dbReference type="Proteomes" id="UP000654075">
    <property type="component" value="Unassembled WGS sequence"/>
</dbReference>
<keyword evidence="3" id="KW-1185">Reference proteome</keyword>
<evidence type="ECO:0000256" key="1">
    <source>
        <dbReference type="SAM" id="MobiDB-lite"/>
    </source>
</evidence>
<gene>
    <name evidence="2" type="ORF">PGLA1383_LOCUS27655</name>
</gene>
<comment type="caution">
    <text evidence="2">The sequence shown here is derived from an EMBL/GenBank/DDBJ whole genome shotgun (WGS) entry which is preliminary data.</text>
</comment>
<accession>A0A813FHF2</accession>
<name>A0A813FHF2_POLGL</name>
<proteinExistence type="predicted"/>
<organism evidence="2 3">
    <name type="scientific">Polarella glacialis</name>
    <name type="common">Dinoflagellate</name>
    <dbReference type="NCBI Taxonomy" id="89957"/>
    <lineage>
        <taxon>Eukaryota</taxon>
        <taxon>Sar</taxon>
        <taxon>Alveolata</taxon>
        <taxon>Dinophyceae</taxon>
        <taxon>Suessiales</taxon>
        <taxon>Suessiaceae</taxon>
        <taxon>Polarella</taxon>
    </lineage>
</organism>
<evidence type="ECO:0000313" key="3">
    <source>
        <dbReference type="Proteomes" id="UP000654075"/>
    </source>
</evidence>
<feature type="non-terminal residue" evidence="2">
    <location>
        <position position="141"/>
    </location>
</feature>
<feature type="compositionally biased region" description="Acidic residues" evidence="1">
    <location>
        <begin position="76"/>
        <end position="95"/>
    </location>
</feature>
<sequence length="141" mass="15608">MAGVNKADHHLGTLLETDEDEYLDLLDNHALDDDEDDEGFSLTTPGEFCGGACRRSSAASFGASDISLEASKALDATEDWEGWEDEEEREEEEAGESGQHGPRVAPEEVRQLLAQLPMGLRSRYRERISSEALRRRAAADR</sequence>
<dbReference type="EMBL" id="CAJNNV010024421">
    <property type="protein sequence ID" value="CAE8609828.1"/>
    <property type="molecule type" value="Genomic_DNA"/>
</dbReference>
<dbReference type="AlphaFoldDB" id="A0A813FHF2"/>
<protein>
    <submittedName>
        <fullName evidence="2">Uncharacterized protein</fullName>
    </submittedName>
</protein>
<evidence type="ECO:0000313" key="2">
    <source>
        <dbReference type="EMBL" id="CAE8609828.1"/>
    </source>
</evidence>
<reference evidence="2" key="1">
    <citation type="submission" date="2021-02" db="EMBL/GenBank/DDBJ databases">
        <authorList>
            <person name="Dougan E. K."/>
            <person name="Rhodes N."/>
            <person name="Thang M."/>
            <person name="Chan C."/>
        </authorList>
    </citation>
    <scope>NUCLEOTIDE SEQUENCE</scope>
</reference>